<dbReference type="InterPro" id="IPR050585">
    <property type="entry name" value="Xaa-Pro_dipeptidyl-ppase/CocE"/>
</dbReference>
<dbReference type="InterPro" id="IPR000383">
    <property type="entry name" value="Xaa-Pro-like_dom"/>
</dbReference>
<dbReference type="Gene3D" id="3.40.50.1820">
    <property type="entry name" value="alpha/beta hydrolase"/>
    <property type="match status" value="1"/>
</dbReference>
<dbReference type="InterPro" id="IPR008979">
    <property type="entry name" value="Galactose-bd-like_sf"/>
</dbReference>
<dbReference type="Gene3D" id="2.60.120.260">
    <property type="entry name" value="Galactose-binding domain-like"/>
    <property type="match status" value="1"/>
</dbReference>
<sequence>MRVDWDVPITMDDGLVLRADIFRPDTDGSYPVIMTHGPYAKGLSFQEAFRFAWSNLEAEHPDALAGSSNRYQNWETVDPEKWVPDGYVVIRVDARGSGRSPGYVDIFSPREARDYYTCIEWAGVQQWSNGKVGLLGISYYAVNQWQVAALQPPHLAAICPWEGATDYYREFTHHGGIPSDFLSQWFPPQVEAMQHGVGDRGARNPVTGVSVAGPETLDPDVLEKSRADVVADMLAHPLLDNYYRDRSADLTRITVPTLSATNWGHHLHTRGGFEGYNAIPADQKWLEVHGQQHWVEFYTDYGLRLQKRFFGHFLKDEATGWHDQPPVFLNVRRVDGTFAERAENEWPLARTAWTTFHLDLDRQHLDTTPPRRTTSIDFDALGDGITLWTDPFSAETEITGPASAHLTVASSTEDADLFLVLRVQDPSGRDVTFPGAMDPNGAIAFGWLRASLRVTDPALSTPYRPWQTYAESQPLTPGEPVGIDMEIWPTSVIIPAGYRLGVTLTGRDFTFPGKGPWPEAYGVQMRGNGIFVHTDNRARPDTVFAGTTTLRTGGQHPSSLLLPIIPPTAN</sequence>
<evidence type="ECO:0000259" key="2">
    <source>
        <dbReference type="SMART" id="SM00939"/>
    </source>
</evidence>
<proteinExistence type="predicted"/>
<dbReference type="PANTHER" id="PTHR43056">
    <property type="entry name" value="PEPTIDASE S9 PROLYL OLIGOPEPTIDASE"/>
    <property type="match status" value="1"/>
</dbReference>
<dbReference type="EMBL" id="SZPZ01000001">
    <property type="protein sequence ID" value="TKK82834.1"/>
    <property type="molecule type" value="Genomic_DNA"/>
</dbReference>
<name>A0A4U3M4L1_9ACTN</name>
<gene>
    <name evidence="3" type="ORF">FDA38_08770</name>
</gene>
<dbReference type="SUPFAM" id="SSF49785">
    <property type="entry name" value="Galactose-binding domain-like"/>
    <property type="match status" value="1"/>
</dbReference>
<dbReference type="Proteomes" id="UP000305836">
    <property type="component" value="Unassembled WGS sequence"/>
</dbReference>
<dbReference type="InterPro" id="IPR029058">
    <property type="entry name" value="AB_hydrolase_fold"/>
</dbReference>
<reference evidence="3 4" key="1">
    <citation type="submission" date="2019-04" db="EMBL/GenBank/DDBJ databases">
        <title>Kribbella sp. NEAU-THZ 27 nov., a novel actinomycete isolated from soil.</title>
        <authorList>
            <person name="Duan L."/>
        </authorList>
    </citation>
    <scope>NUCLEOTIDE SEQUENCE [LARGE SCALE GENOMIC DNA]</scope>
    <source>
        <strain evidence="4">NEAU-THZ27</strain>
    </source>
</reference>
<dbReference type="InterPro" id="IPR013736">
    <property type="entry name" value="Xaa-Pro_dipept_C"/>
</dbReference>
<dbReference type="Gene3D" id="1.10.3020.20">
    <property type="match status" value="1"/>
</dbReference>
<dbReference type="SUPFAM" id="SSF53474">
    <property type="entry name" value="alpha/beta-Hydrolases"/>
    <property type="match status" value="1"/>
</dbReference>
<evidence type="ECO:0000313" key="4">
    <source>
        <dbReference type="Proteomes" id="UP000305836"/>
    </source>
</evidence>
<evidence type="ECO:0000313" key="3">
    <source>
        <dbReference type="EMBL" id="TKK82834.1"/>
    </source>
</evidence>
<dbReference type="PANTHER" id="PTHR43056:SF10">
    <property type="entry name" value="COCE_NOND FAMILY, PUTATIVE (AFU_ORTHOLOGUE AFUA_7G00600)-RELATED"/>
    <property type="match status" value="1"/>
</dbReference>
<dbReference type="Pfam" id="PF02129">
    <property type="entry name" value="Peptidase_S15"/>
    <property type="match status" value="1"/>
</dbReference>
<dbReference type="RefSeq" id="WP_137253523.1">
    <property type="nucleotide sequence ID" value="NZ_JBHSPQ010000001.1"/>
</dbReference>
<dbReference type="NCBIfam" id="TIGR00976">
    <property type="entry name" value="CocE_NonD"/>
    <property type="match status" value="1"/>
</dbReference>
<keyword evidence="1 3" id="KW-0378">Hydrolase</keyword>
<protein>
    <submittedName>
        <fullName evidence="3">CocE/NonD family hydrolase</fullName>
    </submittedName>
</protein>
<accession>A0A4U3M4L1</accession>
<dbReference type="OrthoDB" id="5240615at2"/>
<feature type="domain" description="Xaa-Pro dipeptidyl-peptidase C-terminal" evidence="2">
    <location>
        <begin position="307"/>
        <end position="561"/>
    </location>
</feature>
<organism evidence="3 4">
    <name type="scientific">Kribbella jiaozuonensis</name>
    <dbReference type="NCBI Taxonomy" id="2575441"/>
    <lineage>
        <taxon>Bacteria</taxon>
        <taxon>Bacillati</taxon>
        <taxon>Actinomycetota</taxon>
        <taxon>Actinomycetes</taxon>
        <taxon>Propionibacteriales</taxon>
        <taxon>Kribbellaceae</taxon>
        <taxon>Kribbella</taxon>
    </lineage>
</organism>
<dbReference type="AlphaFoldDB" id="A0A4U3M4L1"/>
<evidence type="ECO:0000256" key="1">
    <source>
        <dbReference type="ARBA" id="ARBA00022801"/>
    </source>
</evidence>
<dbReference type="SMART" id="SM00939">
    <property type="entry name" value="PepX_C"/>
    <property type="match status" value="1"/>
</dbReference>
<dbReference type="InterPro" id="IPR005674">
    <property type="entry name" value="CocE/Ser_esterase"/>
</dbReference>
<dbReference type="Pfam" id="PF08530">
    <property type="entry name" value="PepX_C"/>
    <property type="match status" value="1"/>
</dbReference>
<comment type="caution">
    <text evidence="3">The sequence shown here is derived from an EMBL/GenBank/DDBJ whole genome shotgun (WGS) entry which is preliminary data.</text>
</comment>
<dbReference type="GO" id="GO:0008239">
    <property type="term" value="F:dipeptidyl-peptidase activity"/>
    <property type="evidence" value="ECO:0007669"/>
    <property type="project" value="InterPro"/>
</dbReference>
<keyword evidence="4" id="KW-1185">Reference proteome</keyword>